<sequence length="262" mass="29259">MEPTPSPNRNVSGPGRADASSQTGRHSRSLVEDVVTQVTRQITSGALVPGEKLPTEQRMMQTLGVSRTVIREAISRLQAAELVETRHGIGTFVRAAKQIPSEQLAESSIVTMYDVLDMLEFRISLETQAAGLAAMKRTEEDLAVFADILAAFVARVREGGNAIQEDLDFHFHLGKSTGNRYFEEVYRFIGQNTIPRTRLKIAQYTADTQETYLMRNHLEHQAVFDAIARQDAESAQAAMRIHLVNSRERLRRALELEGHTSL</sequence>
<dbReference type="CDD" id="cd07377">
    <property type="entry name" value="WHTH_GntR"/>
    <property type="match status" value="1"/>
</dbReference>
<keyword evidence="3" id="KW-0804">Transcription</keyword>
<evidence type="ECO:0000256" key="2">
    <source>
        <dbReference type="ARBA" id="ARBA00023125"/>
    </source>
</evidence>
<dbReference type="InterPro" id="IPR036388">
    <property type="entry name" value="WH-like_DNA-bd_sf"/>
</dbReference>
<proteinExistence type="predicted"/>
<organism evidence="6">
    <name type="scientific">uncultured delta proteobacterium</name>
    <dbReference type="NCBI Taxonomy" id="34034"/>
    <lineage>
        <taxon>Bacteria</taxon>
        <taxon>Deltaproteobacteria</taxon>
        <taxon>environmental samples</taxon>
    </lineage>
</organism>
<dbReference type="InterPro" id="IPR036390">
    <property type="entry name" value="WH_DNA-bd_sf"/>
</dbReference>
<dbReference type="Gene3D" id="1.20.120.530">
    <property type="entry name" value="GntR ligand-binding domain-like"/>
    <property type="match status" value="1"/>
</dbReference>
<reference evidence="6" key="1">
    <citation type="submission" date="2016-04" db="EMBL/GenBank/DDBJ databases">
        <authorList>
            <person name="Evans L.H."/>
            <person name="Alamgir A."/>
            <person name="Owens N."/>
            <person name="Weber N.D."/>
            <person name="Virtaneva K."/>
            <person name="Barbian K."/>
            <person name="Babar A."/>
            <person name="Rosenke K."/>
        </authorList>
    </citation>
    <scope>NUCLEOTIDE SEQUENCE</scope>
    <source>
        <strain evidence="6">86</strain>
    </source>
</reference>
<evidence type="ECO:0000256" key="3">
    <source>
        <dbReference type="ARBA" id="ARBA00023163"/>
    </source>
</evidence>
<dbReference type="EMBL" id="FLUQ01000004">
    <property type="protein sequence ID" value="SBW08619.1"/>
    <property type="molecule type" value="Genomic_DNA"/>
</dbReference>
<dbReference type="InterPro" id="IPR011711">
    <property type="entry name" value="GntR_C"/>
</dbReference>
<feature type="region of interest" description="Disordered" evidence="4">
    <location>
        <begin position="1"/>
        <end position="31"/>
    </location>
</feature>
<dbReference type="SMART" id="SM00345">
    <property type="entry name" value="HTH_GNTR"/>
    <property type="match status" value="1"/>
</dbReference>
<feature type="domain" description="HTH gntR-type" evidence="5">
    <location>
        <begin position="28"/>
        <end position="96"/>
    </location>
</feature>
<dbReference type="PANTHER" id="PTHR43537">
    <property type="entry name" value="TRANSCRIPTIONAL REGULATOR, GNTR FAMILY"/>
    <property type="match status" value="1"/>
</dbReference>
<evidence type="ECO:0000259" key="5">
    <source>
        <dbReference type="PROSITE" id="PS50949"/>
    </source>
</evidence>
<accession>A0A212KA53</accession>
<dbReference type="InterPro" id="IPR000524">
    <property type="entry name" value="Tscrpt_reg_HTH_GntR"/>
</dbReference>
<dbReference type="SMART" id="SM00895">
    <property type="entry name" value="FCD"/>
    <property type="match status" value="1"/>
</dbReference>
<evidence type="ECO:0000256" key="4">
    <source>
        <dbReference type="SAM" id="MobiDB-lite"/>
    </source>
</evidence>
<keyword evidence="2" id="KW-0238">DNA-binding</keyword>
<dbReference type="GO" id="GO:0003700">
    <property type="term" value="F:DNA-binding transcription factor activity"/>
    <property type="evidence" value="ECO:0007669"/>
    <property type="project" value="InterPro"/>
</dbReference>
<dbReference type="Gene3D" id="1.10.10.10">
    <property type="entry name" value="Winged helix-like DNA-binding domain superfamily/Winged helix DNA-binding domain"/>
    <property type="match status" value="1"/>
</dbReference>
<dbReference type="InterPro" id="IPR008920">
    <property type="entry name" value="TF_FadR/GntR_C"/>
</dbReference>
<dbReference type="SUPFAM" id="SSF48008">
    <property type="entry name" value="GntR ligand-binding domain-like"/>
    <property type="match status" value="1"/>
</dbReference>
<dbReference type="SUPFAM" id="SSF46785">
    <property type="entry name" value="Winged helix' DNA-binding domain"/>
    <property type="match status" value="1"/>
</dbReference>
<dbReference type="GO" id="GO:0003677">
    <property type="term" value="F:DNA binding"/>
    <property type="evidence" value="ECO:0007669"/>
    <property type="project" value="UniProtKB-KW"/>
</dbReference>
<dbReference type="AlphaFoldDB" id="A0A212KA53"/>
<evidence type="ECO:0000313" key="6">
    <source>
        <dbReference type="EMBL" id="SBW08619.1"/>
    </source>
</evidence>
<keyword evidence="1" id="KW-0805">Transcription regulation</keyword>
<dbReference type="Pfam" id="PF00392">
    <property type="entry name" value="GntR"/>
    <property type="match status" value="1"/>
</dbReference>
<dbReference type="Pfam" id="PF07729">
    <property type="entry name" value="FCD"/>
    <property type="match status" value="1"/>
</dbReference>
<evidence type="ECO:0000256" key="1">
    <source>
        <dbReference type="ARBA" id="ARBA00023015"/>
    </source>
</evidence>
<dbReference type="PRINTS" id="PR00035">
    <property type="entry name" value="HTHGNTR"/>
</dbReference>
<gene>
    <name evidence="6" type="ORF">KL86DPRO_40143</name>
</gene>
<name>A0A212KA53_9DELT</name>
<dbReference type="PROSITE" id="PS50949">
    <property type="entry name" value="HTH_GNTR"/>
    <property type="match status" value="1"/>
</dbReference>
<dbReference type="PANTHER" id="PTHR43537:SF5">
    <property type="entry name" value="UXU OPERON TRANSCRIPTIONAL REGULATOR"/>
    <property type="match status" value="1"/>
</dbReference>
<protein>
    <submittedName>
        <fullName evidence="6">GntR family transcription regulator protein</fullName>
    </submittedName>
</protein>